<organism evidence="4 5">
    <name type="scientific">Rhododendron simsii</name>
    <name type="common">Sims's rhododendron</name>
    <dbReference type="NCBI Taxonomy" id="118357"/>
    <lineage>
        <taxon>Eukaryota</taxon>
        <taxon>Viridiplantae</taxon>
        <taxon>Streptophyta</taxon>
        <taxon>Embryophyta</taxon>
        <taxon>Tracheophyta</taxon>
        <taxon>Spermatophyta</taxon>
        <taxon>Magnoliopsida</taxon>
        <taxon>eudicotyledons</taxon>
        <taxon>Gunneridae</taxon>
        <taxon>Pentapetalae</taxon>
        <taxon>asterids</taxon>
        <taxon>Ericales</taxon>
        <taxon>Ericaceae</taxon>
        <taxon>Ericoideae</taxon>
        <taxon>Rhodoreae</taxon>
        <taxon>Rhododendron</taxon>
    </lineage>
</organism>
<keyword evidence="5" id="KW-1185">Reference proteome</keyword>
<dbReference type="PANTHER" id="PTHR23050">
    <property type="entry name" value="CALCIUM BINDING PROTEIN"/>
    <property type="match status" value="1"/>
</dbReference>
<accession>A0A834GSI3</accession>
<dbReference type="InterPro" id="IPR018247">
    <property type="entry name" value="EF_Hand_1_Ca_BS"/>
</dbReference>
<dbReference type="GO" id="GO:0005509">
    <property type="term" value="F:calcium ion binding"/>
    <property type="evidence" value="ECO:0007669"/>
    <property type="project" value="InterPro"/>
</dbReference>
<keyword evidence="2" id="KW-0106">Calcium</keyword>
<name>A0A834GSI3_RHOSS</name>
<protein>
    <recommendedName>
        <fullName evidence="3">EF-hand domain-containing protein</fullName>
    </recommendedName>
</protein>
<dbReference type="SMART" id="SM00054">
    <property type="entry name" value="EFh"/>
    <property type="match status" value="3"/>
</dbReference>
<dbReference type="InterPro" id="IPR050145">
    <property type="entry name" value="Centrin_CML-like"/>
</dbReference>
<evidence type="ECO:0000313" key="5">
    <source>
        <dbReference type="Proteomes" id="UP000626092"/>
    </source>
</evidence>
<keyword evidence="1" id="KW-0677">Repeat</keyword>
<dbReference type="Gene3D" id="1.10.238.10">
    <property type="entry name" value="EF-hand"/>
    <property type="match status" value="2"/>
</dbReference>
<dbReference type="Proteomes" id="UP000626092">
    <property type="component" value="Unassembled WGS sequence"/>
</dbReference>
<evidence type="ECO:0000259" key="3">
    <source>
        <dbReference type="PROSITE" id="PS50222"/>
    </source>
</evidence>
<dbReference type="Pfam" id="PF13499">
    <property type="entry name" value="EF-hand_7"/>
    <property type="match status" value="1"/>
</dbReference>
<feature type="domain" description="EF-hand" evidence="3">
    <location>
        <begin position="107"/>
        <end position="142"/>
    </location>
</feature>
<dbReference type="EMBL" id="WJXA01000007">
    <property type="protein sequence ID" value="KAF7139389.1"/>
    <property type="molecule type" value="Genomic_DNA"/>
</dbReference>
<sequence>MPITNSKTVPKAVHFDGKREMTMDQFKEWIKQFDGDADGRISRDELQQAIRSTRAWFPGWKAKRGVKAADANGDGFIDDIITKNYRMPIIYNADRKKGGPDVGKREMTMDEFKVWIMRFDKDKDGRISRDELQQAIRTTGAWFPGWKAKHGLKAADVNGNGFIDDSELESLMEFAENNLRIRKMP</sequence>
<dbReference type="PROSITE" id="PS00018">
    <property type="entry name" value="EF_HAND_1"/>
    <property type="match status" value="3"/>
</dbReference>
<feature type="domain" description="EF-hand" evidence="3">
    <location>
        <begin position="147"/>
        <end position="178"/>
    </location>
</feature>
<evidence type="ECO:0000256" key="2">
    <source>
        <dbReference type="ARBA" id="ARBA00022837"/>
    </source>
</evidence>
<dbReference type="CDD" id="cd00051">
    <property type="entry name" value="EFh"/>
    <property type="match status" value="1"/>
</dbReference>
<dbReference type="Pfam" id="PF13202">
    <property type="entry name" value="EF-hand_5"/>
    <property type="match status" value="2"/>
</dbReference>
<dbReference type="PROSITE" id="PS50222">
    <property type="entry name" value="EF_HAND_2"/>
    <property type="match status" value="3"/>
</dbReference>
<dbReference type="InterPro" id="IPR002048">
    <property type="entry name" value="EF_hand_dom"/>
</dbReference>
<reference evidence="4" key="1">
    <citation type="submission" date="2019-11" db="EMBL/GenBank/DDBJ databases">
        <authorList>
            <person name="Liu Y."/>
            <person name="Hou J."/>
            <person name="Li T.-Q."/>
            <person name="Guan C.-H."/>
            <person name="Wu X."/>
            <person name="Wu H.-Z."/>
            <person name="Ling F."/>
            <person name="Zhang R."/>
            <person name="Shi X.-G."/>
            <person name="Ren J.-P."/>
            <person name="Chen E.-F."/>
            <person name="Sun J.-M."/>
        </authorList>
    </citation>
    <scope>NUCLEOTIDE SEQUENCE</scope>
    <source>
        <strain evidence="4">Adult_tree_wgs_1</strain>
        <tissue evidence="4">Leaves</tissue>
    </source>
</reference>
<gene>
    <name evidence="4" type="ORF">RHSIM_Rhsim07G0229500</name>
</gene>
<evidence type="ECO:0000313" key="4">
    <source>
        <dbReference type="EMBL" id="KAF7139389.1"/>
    </source>
</evidence>
<feature type="domain" description="EF-hand" evidence="3">
    <location>
        <begin position="21"/>
        <end position="56"/>
    </location>
</feature>
<evidence type="ECO:0000256" key="1">
    <source>
        <dbReference type="ARBA" id="ARBA00022737"/>
    </source>
</evidence>
<comment type="caution">
    <text evidence="4">The sequence shown here is derived from an EMBL/GenBank/DDBJ whole genome shotgun (WGS) entry which is preliminary data.</text>
</comment>
<dbReference type="InterPro" id="IPR011992">
    <property type="entry name" value="EF-hand-dom_pair"/>
</dbReference>
<dbReference type="SUPFAM" id="SSF47473">
    <property type="entry name" value="EF-hand"/>
    <property type="match status" value="1"/>
</dbReference>
<proteinExistence type="predicted"/>
<dbReference type="AlphaFoldDB" id="A0A834GSI3"/>
<dbReference type="OrthoDB" id="26525at2759"/>